<dbReference type="Gene3D" id="3.40.50.720">
    <property type="entry name" value="NAD(P)-binding Rossmann-like Domain"/>
    <property type="match status" value="1"/>
</dbReference>
<dbReference type="GO" id="GO:0016616">
    <property type="term" value="F:oxidoreductase activity, acting on the CH-OH group of donors, NAD or NADP as acceptor"/>
    <property type="evidence" value="ECO:0007669"/>
    <property type="project" value="TreeGrafter"/>
</dbReference>
<dbReference type="OrthoDB" id="9785826at2"/>
<dbReference type="SUPFAM" id="SSF51735">
    <property type="entry name" value="NAD(P)-binding Rossmann-fold domains"/>
    <property type="match status" value="1"/>
</dbReference>
<dbReference type="PRINTS" id="PR00080">
    <property type="entry name" value="SDRFAMILY"/>
</dbReference>
<organism evidence="2 3">
    <name type="scientific">Xylanimonas ulmi</name>
    <dbReference type="NCBI Taxonomy" id="228973"/>
    <lineage>
        <taxon>Bacteria</taxon>
        <taxon>Bacillati</taxon>
        <taxon>Actinomycetota</taxon>
        <taxon>Actinomycetes</taxon>
        <taxon>Micrococcales</taxon>
        <taxon>Promicromonosporaceae</taxon>
        <taxon>Xylanimonas</taxon>
    </lineage>
</organism>
<evidence type="ECO:0000313" key="2">
    <source>
        <dbReference type="EMBL" id="RZS61029.1"/>
    </source>
</evidence>
<gene>
    <name evidence="2" type="ORF">EV386_1310</name>
</gene>
<dbReference type="InterPro" id="IPR002347">
    <property type="entry name" value="SDR_fam"/>
</dbReference>
<protein>
    <submittedName>
        <fullName evidence="2">NADP-dependent 3-hydroxy acid dehydrogenase YdfG</fullName>
    </submittedName>
</protein>
<dbReference type="Proteomes" id="UP000293852">
    <property type="component" value="Unassembled WGS sequence"/>
</dbReference>
<dbReference type="PANTHER" id="PTHR45458:SF1">
    <property type="entry name" value="SHORT CHAIN DEHYDROGENASE"/>
    <property type="match status" value="1"/>
</dbReference>
<name>A0A4Q7M4V1_9MICO</name>
<evidence type="ECO:0000256" key="1">
    <source>
        <dbReference type="RuleBase" id="RU000363"/>
    </source>
</evidence>
<dbReference type="Pfam" id="PF00106">
    <property type="entry name" value="adh_short"/>
    <property type="match status" value="1"/>
</dbReference>
<dbReference type="RefSeq" id="WP_130413408.1">
    <property type="nucleotide sequence ID" value="NZ_SGWX01000001.1"/>
</dbReference>
<comment type="caution">
    <text evidence="2">The sequence shown here is derived from an EMBL/GenBank/DDBJ whole genome shotgun (WGS) entry which is preliminary data.</text>
</comment>
<dbReference type="EMBL" id="SGWX01000001">
    <property type="protein sequence ID" value="RZS61029.1"/>
    <property type="molecule type" value="Genomic_DNA"/>
</dbReference>
<dbReference type="InterPro" id="IPR052184">
    <property type="entry name" value="SDR_enzymes"/>
</dbReference>
<dbReference type="InterPro" id="IPR036291">
    <property type="entry name" value="NAD(P)-bd_dom_sf"/>
</dbReference>
<proteinExistence type="inferred from homology"/>
<reference evidence="2 3" key="1">
    <citation type="submission" date="2019-02" db="EMBL/GenBank/DDBJ databases">
        <title>Sequencing the genomes of 1000 actinobacteria strains.</title>
        <authorList>
            <person name="Klenk H.-P."/>
        </authorList>
    </citation>
    <scope>NUCLEOTIDE SEQUENCE [LARGE SCALE GENOMIC DNA]</scope>
    <source>
        <strain evidence="2 3">DSM 16932</strain>
    </source>
</reference>
<dbReference type="PANTHER" id="PTHR45458">
    <property type="entry name" value="SHORT-CHAIN DEHYDROGENASE/REDUCTASE SDR"/>
    <property type="match status" value="1"/>
</dbReference>
<dbReference type="AlphaFoldDB" id="A0A4Q7M4V1"/>
<dbReference type="PRINTS" id="PR00081">
    <property type="entry name" value="GDHRDH"/>
</dbReference>
<sequence length="227" mass="23264">MTSRRRALVTGASRGFGAACVEVFAGAGWDVVAASRAPRSGALAGVVNAIWDVTDDDGSALRVALGSAPLDLVVNNAGVGMPGTPLEGLDVTAMLGVLDVNVGGVLRTTRVALPNLRLARSPLVLNITSRLGSIHDQAVGRYRGFGTSYGYRISKAAQNMATVALAQELGPDVRVWAVHPGSLATGMGRSGAGGDPVDAARELLRLAASPEPTSPRFLNLGGGDLPW</sequence>
<keyword evidence="3" id="KW-1185">Reference proteome</keyword>
<evidence type="ECO:0000313" key="3">
    <source>
        <dbReference type="Proteomes" id="UP000293852"/>
    </source>
</evidence>
<accession>A0A4Q7M4V1</accession>
<comment type="similarity">
    <text evidence="1">Belongs to the short-chain dehydrogenases/reductases (SDR) family.</text>
</comment>